<protein>
    <recommendedName>
        <fullName evidence="3">F-box domain-containing protein</fullName>
    </recommendedName>
</protein>
<gene>
    <name evidence="1" type="ORF">MCHLO_11029</name>
</gene>
<sequence>MSPRDPTLSLPVELCAHIFRLYLEKPRREPTGTRHPRIPDSPFLLGAVCRQWRALCLSEPKLWDAINIYPPQSLSVADYMDLVELWLARSKDRPLHIYCSRKLASQYVYRLIDVCVRPHAPRVKDLRIRLAEEHVPQFKDAIVFGLPLLSRLSIGYRFASREAARLSWGDTLGNSSRLTELSLAGLHLDILKLPLPQITLLYLANLSVSDCVRILEQTRALQTLHAQLSHLGSGPRRTETGHTSLTLSLLHTLTLVGDSEAQLLARLTLPHLTSLSIHAFVEEGRDNLNRLAARSKWALQTLNIQGVLPAVLLECLQGLPTLESVAMEYRPLPSAEDLPFATTATDFLPRLRDVHLRIRAPFTNVFRAQIPVSQFEAFANALAVNLSRRLVANEGLKEVRVQFKLEDEEQFDAGMIASADTLRSLLVFGGPLPTRRDAKVEVEVIGKE</sequence>
<proteinExistence type="predicted"/>
<name>A0ABQ0LSL8_MYCCL</name>
<dbReference type="EMBL" id="DF848518">
    <property type="protein sequence ID" value="GAT54153.1"/>
    <property type="molecule type" value="Genomic_DNA"/>
</dbReference>
<reference evidence="1" key="1">
    <citation type="submission" date="2014-09" db="EMBL/GenBank/DDBJ databases">
        <title>Genome sequence of the luminous mushroom Mycena chlorophos for searching fungal bioluminescence genes.</title>
        <authorList>
            <person name="Tanaka Y."/>
            <person name="Kasuga D."/>
            <person name="Oba Y."/>
            <person name="Hase S."/>
            <person name="Sato K."/>
            <person name="Oba Y."/>
            <person name="Sakakibara Y."/>
        </authorList>
    </citation>
    <scope>NUCLEOTIDE SEQUENCE</scope>
</reference>
<dbReference type="Gene3D" id="1.20.1280.50">
    <property type="match status" value="1"/>
</dbReference>
<accession>A0ABQ0LSL8</accession>
<dbReference type="Proteomes" id="UP000815677">
    <property type="component" value="Unassembled WGS sequence"/>
</dbReference>
<evidence type="ECO:0000313" key="1">
    <source>
        <dbReference type="EMBL" id="GAT54153.1"/>
    </source>
</evidence>
<dbReference type="SUPFAM" id="SSF52047">
    <property type="entry name" value="RNI-like"/>
    <property type="match status" value="1"/>
</dbReference>
<organism evidence="1 2">
    <name type="scientific">Mycena chlorophos</name>
    <name type="common">Agaric fungus</name>
    <name type="synonym">Agaricus chlorophos</name>
    <dbReference type="NCBI Taxonomy" id="658473"/>
    <lineage>
        <taxon>Eukaryota</taxon>
        <taxon>Fungi</taxon>
        <taxon>Dikarya</taxon>
        <taxon>Basidiomycota</taxon>
        <taxon>Agaricomycotina</taxon>
        <taxon>Agaricomycetes</taxon>
        <taxon>Agaricomycetidae</taxon>
        <taxon>Agaricales</taxon>
        <taxon>Marasmiineae</taxon>
        <taxon>Mycenaceae</taxon>
        <taxon>Mycena</taxon>
    </lineage>
</organism>
<evidence type="ECO:0000313" key="2">
    <source>
        <dbReference type="Proteomes" id="UP000815677"/>
    </source>
</evidence>
<evidence type="ECO:0008006" key="3">
    <source>
        <dbReference type="Google" id="ProtNLM"/>
    </source>
</evidence>
<keyword evidence="2" id="KW-1185">Reference proteome</keyword>